<dbReference type="EMBL" id="MGGP01000011">
    <property type="protein sequence ID" value="OGM32959.1"/>
    <property type="molecule type" value="Genomic_DNA"/>
</dbReference>
<feature type="active site" description="Proton donor" evidence="4">
    <location>
        <position position="39"/>
    </location>
</feature>
<reference evidence="8 9" key="1">
    <citation type="journal article" date="2016" name="Nat. Commun.">
        <title>Thousands of microbial genomes shed light on interconnected biogeochemical processes in an aquifer system.</title>
        <authorList>
            <person name="Anantharaman K."/>
            <person name="Brown C.T."/>
            <person name="Hug L.A."/>
            <person name="Sharon I."/>
            <person name="Castelle C.J."/>
            <person name="Probst A.J."/>
            <person name="Thomas B.C."/>
            <person name="Singh A."/>
            <person name="Wilkins M.J."/>
            <person name="Karaoz U."/>
            <person name="Brodie E.L."/>
            <person name="Williams K.H."/>
            <person name="Hubbard S.S."/>
            <person name="Banfield J.F."/>
        </authorList>
    </citation>
    <scope>NUCLEOTIDE SEQUENCE [LARGE SCALE GENOMIC DNA]</scope>
</reference>
<feature type="site" description="Lowers pKa of active site Tyr" evidence="6">
    <location>
        <position position="64"/>
    </location>
</feature>
<dbReference type="PANTHER" id="PTHR43827">
    <property type="entry name" value="2,5-DIKETO-D-GLUCONIC ACID REDUCTASE"/>
    <property type="match status" value="1"/>
</dbReference>
<evidence type="ECO:0000256" key="6">
    <source>
        <dbReference type="PIRSR" id="PIRSR000097-3"/>
    </source>
</evidence>
<dbReference type="FunFam" id="3.20.20.100:FF:000002">
    <property type="entry name" value="2,5-diketo-D-gluconic acid reductase A"/>
    <property type="match status" value="1"/>
</dbReference>
<keyword evidence="3" id="KW-0560">Oxidoreductase</keyword>
<accession>A0A1F7Z1H3</accession>
<name>A0A1F7Z1H3_9BACT</name>
<keyword evidence="2" id="KW-0521">NADP</keyword>
<dbReference type="GO" id="GO:0016616">
    <property type="term" value="F:oxidoreductase activity, acting on the CH-OH group of donors, NAD or NADP as acceptor"/>
    <property type="evidence" value="ECO:0007669"/>
    <property type="project" value="UniProtKB-ARBA"/>
</dbReference>
<evidence type="ECO:0000313" key="8">
    <source>
        <dbReference type="EMBL" id="OGM32959.1"/>
    </source>
</evidence>
<evidence type="ECO:0000256" key="2">
    <source>
        <dbReference type="ARBA" id="ARBA00022857"/>
    </source>
</evidence>
<feature type="domain" description="NADP-dependent oxidoreductase" evidence="7">
    <location>
        <begin position="6"/>
        <end position="246"/>
    </location>
</feature>
<evidence type="ECO:0000256" key="1">
    <source>
        <dbReference type="ARBA" id="ARBA00007905"/>
    </source>
</evidence>
<dbReference type="PRINTS" id="PR00069">
    <property type="entry name" value="ALDKETRDTASE"/>
</dbReference>
<gene>
    <name evidence="8" type="ORF">A2803_05190</name>
</gene>
<dbReference type="PIRSF" id="PIRSF000097">
    <property type="entry name" value="AKR"/>
    <property type="match status" value="1"/>
</dbReference>
<dbReference type="Proteomes" id="UP000178870">
    <property type="component" value="Unassembled WGS sequence"/>
</dbReference>
<comment type="caution">
    <text evidence="8">The sequence shown here is derived from an EMBL/GenBank/DDBJ whole genome shotgun (WGS) entry which is preliminary data.</text>
</comment>
<evidence type="ECO:0000256" key="4">
    <source>
        <dbReference type="PIRSR" id="PIRSR000097-1"/>
    </source>
</evidence>
<evidence type="ECO:0000256" key="3">
    <source>
        <dbReference type="ARBA" id="ARBA00023002"/>
    </source>
</evidence>
<sequence>MNIPLLGFGTWKLTGDTCIASVSKALEVGYRHIDTADRYDNHQDIAKAIKDSGIAREELFITTKIWFDELYRQQVLDSTNRFLEELQIPYIDLLLIHWPNRQIPIEETFGAFTEIREKGLIKNFGVSNHTIHHLEDILTKGYEVTCNQVELHPTFNQKSLHDFCKSHNITLTAYSPLGMGEELQHPTVIELSQKYSVSPAQVILNWINARGIVAIPKSSKPENIEDNFKSQNWKMEPDDIVKMNNIEQKPRLLTTDWQDFDY</sequence>
<evidence type="ECO:0000259" key="7">
    <source>
        <dbReference type="Pfam" id="PF00248"/>
    </source>
</evidence>
<dbReference type="InterPro" id="IPR020471">
    <property type="entry name" value="AKR"/>
</dbReference>
<proteinExistence type="inferred from homology"/>
<dbReference type="Pfam" id="PF00248">
    <property type="entry name" value="Aldo_ket_red"/>
    <property type="match status" value="1"/>
</dbReference>
<dbReference type="AlphaFoldDB" id="A0A1F7Z1H3"/>
<dbReference type="InterPro" id="IPR023210">
    <property type="entry name" value="NADP_OxRdtase_dom"/>
</dbReference>
<feature type="binding site" evidence="5">
    <location>
        <position position="97"/>
    </location>
    <ligand>
        <name>substrate</name>
    </ligand>
</feature>
<protein>
    <recommendedName>
        <fullName evidence="7">NADP-dependent oxidoreductase domain-containing protein</fullName>
    </recommendedName>
</protein>
<comment type="similarity">
    <text evidence="1">Belongs to the aldo/keto reductase family.</text>
</comment>
<dbReference type="SUPFAM" id="SSF51430">
    <property type="entry name" value="NAD(P)-linked oxidoreductase"/>
    <property type="match status" value="1"/>
</dbReference>
<evidence type="ECO:0000256" key="5">
    <source>
        <dbReference type="PIRSR" id="PIRSR000097-2"/>
    </source>
</evidence>
<dbReference type="Gene3D" id="3.20.20.100">
    <property type="entry name" value="NADP-dependent oxidoreductase domain"/>
    <property type="match status" value="1"/>
</dbReference>
<evidence type="ECO:0000313" key="9">
    <source>
        <dbReference type="Proteomes" id="UP000178870"/>
    </source>
</evidence>
<dbReference type="InterPro" id="IPR036812">
    <property type="entry name" value="NAD(P)_OxRdtase_dom_sf"/>
</dbReference>
<dbReference type="PANTHER" id="PTHR43827:SF3">
    <property type="entry name" value="NADP-DEPENDENT OXIDOREDUCTASE DOMAIN-CONTAINING PROTEIN"/>
    <property type="match status" value="1"/>
</dbReference>
<organism evidence="8 9">
    <name type="scientific">Candidatus Woesebacteria bacterium RIFCSPHIGHO2_01_FULL_44_21</name>
    <dbReference type="NCBI Taxonomy" id="1802503"/>
    <lineage>
        <taxon>Bacteria</taxon>
        <taxon>Candidatus Woeseibacteriota</taxon>
    </lineage>
</organism>